<feature type="region of interest" description="Disordered" evidence="4">
    <location>
        <begin position="25"/>
        <end position="48"/>
    </location>
</feature>
<feature type="compositionally biased region" description="Basic and acidic residues" evidence="4">
    <location>
        <begin position="453"/>
        <end position="470"/>
    </location>
</feature>
<evidence type="ECO:0000256" key="2">
    <source>
        <dbReference type="ARBA" id="ARBA00022771"/>
    </source>
</evidence>
<feature type="region of interest" description="Disordered" evidence="4">
    <location>
        <begin position="362"/>
        <end position="381"/>
    </location>
</feature>
<evidence type="ECO:0000256" key="1">
    <source>
        <dbReference type="ARBA" id="ARBA00022723"/>
    </source>
</evidence>
<dbReference type="Proteomes" id="UP000438429">
    <property type="component" value="Unassembled WGS sequence"/>
</dbReference>
<dbReference type="GO" id="GO:0008270">
    <property type="term" value="F:zinc ion binding"/>
    <property type="evidence" value="ECO:0007669"/>
    <property type="project" value="UniProtKB-KW"/>
</dbReference>
<reference evidence="6 7" key="1">
    <citation type="submission" date="2019-06" db="EMBL/GenBank/DDBJ databases">
        <title>Draft genomes of female and male turbot (Scophthalmus maximus).</title>
        <authorList>
            <person name="Xu H."/>
            <person name="Xu X.-W."/>
            <person name="Shao C."/>
            <person name="Chen S."/>
        </authorList>
    </citation>
    <scope>NUCLEOTIDE SEQUENCE [LARGE SCALE GENOMIC DNA]</scope>
    <source>
        <strain evidence="6">Ysfricsl-2016a</strain>
        <tissue evidence="6">Blood</tissue>
    </source>
</reference>
<feature type="domain" description="C2H2-type" evidence="5">
    <location>
        <begin position="262"/>
        <end position="284"/>
    </location>
</feature>
<keyword evidence="2" id="KW-0863">Zinc-finger</keyword>
<evidence type="ECO:0000313" key="6">
    <source>
        <dbReference type="EMBL" id="KAF0035208.1"/>
    </source>
</evidence>
<dbReference type="Pfam" id="PF12171">
    <property type="entry name" value="zf-C2H2_jaz"/>
    <property type="match status" value="1"/>
</dbReference>
<keyword evidence="3" id="KW-0862">Zinc</keyword>
<dbReference type="InterPro" id="IPR003604">
    <property type="entry name" value="Matrin/U1-like-C_Znf_C2H2"/>
</dbReference>
<keyword evidence="1" id="KW-0479">Metal-binding</keyword>
<feature type="compositionally biased region" description="Polar residues" evidence="4">
    <location>
        <begin position="29"/>
        <end position="42"/>
    </location>
</feature>
<dbReference type="InterPro" id="IPR013087">
    <property type="entry name" value="Znf_C2H2_type"/>
</dbReference>
<name>A0A6A4SSS8_SCOMX</name>
<proteinExistence type="predicted"/>
<dbReference type="SMART" id="SM00451">
    <property type="entry name" value="ZnF_U1"/>
    <property type="match status" value="4"/>
</dbReference>
<dbReference type="AlphaFoldDB" id="A0A6A4SSS8"/>
<protein>
    <recommendedName>
        <fullName evidence="5">C2H2-type domain-containing protein</fullName>
    </recommendedName>
</protein>
<dbReference type="Gene3D" id="3.30.160.60">
    <property type="entry name" value="Classic Zinc Finger"/>
    <property type="match status" value="4"/>
</dbReference>
<dbReference type="SMART" id="SM00355">
    <property type="entry name" value="ZnF_C2H2"/>
    <property type="match status" value="3"/>
</dbReference>
<evidence type="ECO:0000256" key="4">
    <source>
        <dbReference type="SAM" id="MobiDB-lite"/>
    </source>
</evidence>
<dbReference type="EMBL" id="VEVO01000011">
    <property type="protein sequence ID" value="KAF0035208.1"/>
    <property type="molecule type" value="Genomic_DNA"/>
</dbReference>
<dbReference type="InterPro" id="IPR022755">
    <property type="entry name" value="Znf_C2H2_jaz"/>
</dbReference>
<dbReference type="GO" id="GO:0003676">
    <property type="term" value="F:nucleic acid binding"/>
    <property type="evidence" value="ECO:0007669"/>
    <property type="project" value="InterPro"/>
</dbReference>
<feature type="compositionally biased region" description="Basic residues" evidence="4">
    <location>
        <begin position="569"/>
        <end position="579"/>
    </location>
</feature>
<feature type="compositionally biased region" description="Polar residues" evidence="4">
    <location>
        <begin position="362"/>
        <end position="373"/>
    </location>
</feature>
<organism evidence="6 7">
    <name type="scientific">Scophthalmus maximus</name>
    <name type="common">Turbot</name>
    <name type="synonym">Psetta maxima</name>
    <dbReference type="NCBI Taxonomy" id="52904"/>
    <lineage>
        <taxon>Eukaryota</taxon>
        <taxon>Metazoa</taxon>
        <taxon>Chordata</taxon>
        <taxon>Craniata</taxon>
        <taxon>Vertebrata</taxon>
        <taxon>Euteleostomi</taxon>
        <taxon>Actinopterygii</taxon>
        <taxon>Neopterygii</taxon>
        <taxon>Teleostei</taxon>
        <taxon>Neoteleostei</taxon>
        <taxon>Acanthomorphata</taxon>
        <taxon>Carangaria</taxon>
        <taxon>Pleuronectiformes</taxon>
        <taxon>Pleuronectoidei</taxon>
        <taxon>Scophthalmidae</taxon>
        <taxon>Scophthalmus</taxon>
    </lineage>
</organism>
<dbReference type="PANTHER" id="PTHR46742">
    <property type="entry name" value="LYSINE-RICH COILED-COIL PROTEIN 1"/>
    <property type="match status" value="1"/>
</dbReference>
<feature type="region of interest" description="Disordered" evidence="4">
    <location>
        <begin position="555"/>
        <end position="599"/>
    </location>
</feature>
<feature type="compositionally biased region" description="Low complexity" evidence="4">
    <location>
        <begin position="424"/>
        <end position="435"/>
    </location>
</feature>
<evidence type="ECO:0000313" key="7">
    <source>
        <dbReference type="Proteomes" id="UP000438429"/>
    </source>
</evidence>
<feature type="compositionally biased region" description="Basic and acidic residues" evidence="4">
    <location>
        <begin position="516"/>
        <end position="527"/>
    </location>
</feature>
<dbReference type="InterPro" id="IPR036236">
    <property type="entry name" value="Znf_C2H2_sf"/>
</dbReference>
<feature type="region of interest" description="Disordered" evidence="4">
    <location>
        <begin position="406"/>
        <end position="537"/>
    </location>
</feature>
<evidence type="ECO:0000256" key="3">
    <source>
        <dbReference type="ARBA" id="ARBA00022833"/>
    </source>
</evidence>
<feature type="compositionally biased region" description="Basic and acidic residues" evidence="4">
    <location>
        <begin position="478"/>
        <end position="499"/>
    </location>
</feature>
<dbReference type="PANTHER" id="PTHR46742:SF2">
    <property type="entry name" value="ZINC FINGER MATRIN-TYPE PROTEIN 1"/>
    <property type="match status" value="1"/>
</dbReference>
<evidence type="ECO:0000259" key="5">
    <source>
        <dbReference type="PROSITE" id="PS00028"/>
    </source>
</evidence>
<feature type="compositionally biased region" description="Basic and acidic residues" evidence="4">
    <location>
        <begin position="580"/>
        <end position="593"/>
    </location>
</feature>
<accession>A0A6A4SSS8</accession>
<dbReference type="PROSITE" id="PS00028">
    <property type="entry name" value="ZINC_FINGER_C2H2_1"/>
    <property type="match status" value="1"/>
</dbReference>
<comment type="caution">
    <text evidence="6">The sequence shown here is derived from an EMBL/GenBank/DDBJ whole genome shotgun (WGS) entry which is preliminary data.</text>
</comment>
<dbReference type="Pfam" id="PF12874">
    <property type="entry name" value="zf-met"/>
    <property type="match status" value="3"/>
</dbReference>
<gene>
    <name evidence="6" type="ORF">F2P81_012966</name>
</gene>
<feature type="compositionally biased region" description="Basic residues" evidence="4">
    <location>
        <begin position="500"/>
        <end position="515"/>
    </location>
</feature>
<sequence length="599" mass="68668">MTSLRLTHKQLKRKMEEVRVCTPQLAESDAQNNTSSSPNAASVTDADKVINTQIDNTPVEGDKDEEELLEGLLTDDYCHVCEAVLLFESQRLSHYEGKKHAQRVKLYLQAKKAESTATQRTTTTNKDRFCGLCNMVFSSHLVANFHYEGKVHTKNLRKQVMNRFTEVCTSPRSTQDPDGADQASVPEGRAEHLVDPAAAITTPSTVDLKDPNKCCALCTASFNNPQMALQHYNGRRHQRNQARQELIKELGDDVQQANFLMCQMCSVQFNSVEMYQAHVQGNKHQIRLKSSLITVHMLLTREKKVVDLCKSQQKNYNTYADELADYIQVQKARGITTKTSPVLPQGDTQEDEEGVQEVLNKRNITGLKNQPHPSSYYPPNGGWRPPFHGPAWPPHSWDFNCPPPVLPGSGSGLPQFTSRPMKRSSSSSSCSISTSDSDDSEYKQRERRRIRRSEKERGKRTRDEDSDKEERRRKRQRKERDNEKTMRKREETVESEQERRRKKQKKQGKGGRKEKKSQEDDVEKEGGDMEMDNVQPEDMMDNRKYTEVHIQAEINVGEGECGPDESTKPKYRKEKKKMREKLDTRTEEEKLWDDSILGC</sequence>
<dbReference type="SUPFAM" id="SSF57667">
    <property type="entry name" value="beta-beta-alpha zinc fingers"/>
    <property type="match status" value="4"/>
</dbReference>